<reference evidence="3" key="1">
    <citation type="journal article" date="2019" name="Int. J. Syst. Evol. Microbiol.">
        <title>The Global Catalogue of Microorganisms (GCM) 10K type strain sequencing project: providing services to taxonomists for standard genome sequencing and annotation.</title>
        <authorList>
            <consortium name="The Broad Institute Genomics Platform"/>
            <consortium name="The Broad Institute Genome Sequencing Center for Infectious Disease"/>
            <person name="Wu L."/>
            <person name="Ma J."/>
        </authorList>
    </citation>
    <scope>NUCLEOTIDE SEQUENCE [LARGE SCALE GENOMIC DNA]</scope>
    <source>
        <strain evidence="3">JCM 14546</strain>
    </source>
</reference>
<evidence type="ECO:0000259" key="1">
    <source>
        <dbReference type="Pfam" id="PF07687"/>
    </source>
</evidence>
<dbReference type="Pfam" id="PF01546">
    <property type="entry name" value="Peptidase_M20"/>
    <property type="match status" value="1"/>
</dbReference>
<dbReference type="Gene3D" id="3.30.70.360">
    <property type="match status" value="1"/>
</dbReference>
<dbReference type="PANTHER" id="PTHR11014:SF63">
    <property type="entry name" value="METALLOPEPTIDASE, PUTATIVE (AFU_ORTHOLOGUE AFUA_6G09600)-RELATED"/>
    <property type="match status" value="1"/>
</dbReference>
<evidence type="ECO:0000313" key="3">
    <source>
        <dbReference type="Proteomes" id="UP001500755"/>
    </source>
</evidence>
<evidence type="ECO:0000313" key="2">
    <source>
        <dbReference type="EMBL" id="GAA1998421.1"/>
    </source>
</evidence>
<dbReference type="InterPro" id="IPR017439">
    <property type="entry name" value="Amidohydrolase"/>
</dbReference>
<dbReference type="EMBL" id="BAAANO010000002">
    <property type="protein sequence ID" value="GAA1998421.1"/>
    <property type="molecule type" value="Genomic_DNA"/>
</dbReference>
<organism evidence="2 3">
    <name type="scientific">Brevibacterium samyangense</name>
    <dbReference type="NCBI Taxonomy" id="366888"/>
    <lineage>
        <taxon>Bacteria</taxon>
        <taxon>Bacillati</taxon>
        <taxon>Actinomycetota</taxon>
        <taxon>Actinomycetes</taxon>
        <taxon>Micrococcales</taxon>
        <taxon>Brevibacteriaceae</taxon>
        <taxon>Brevibacterium</taxon>
    </lineage>
</organism>
<dbReference type="InterPro" id="IPR002933">
    <property type="entry name" value="Peptidase_M20"/>
</dbReference>
<name>A0ABP5EH97_9MICO</name>
<comment type="caution">
    <text evidence="2">The sequence shown here is derived from an EMBL/GenBank/DDBJ whole genome shotgun (WGS) entry which is preliminary data.</text>
</comment>
<dbReference type="SUPFAM" id="SSF55031">
    <property type="entry name" value="Bacterial exopeptidase dimerisation domain"/>
    <property type="match status" value="1"/>
</dbReference>
<dbReference type="Proteomes" id="UP001500755">
    <property type="component" value="Unassembled WGS sequence"/>
</dbReference>
<dbReference type="Pfam" id="PF07687">
    <property type="entry name" value="M20_dimer"/>
    <property type="match status" value="1"/>
</dbReference>
<sequence>MTATQSVLTPIADTLEWMYPAYEWFHQHPELSMEETETLAEIIRRLEAIGGYELVEVGGGVVAILRNGEGPSVLFRADFDGLPVTELTGLPYASTKKATGPDGAEVGVMHACGHDVHVTTLLGAAELMAKGREHWSGTFMALFQPGEETLQGAKAMVEDGLVNKVPKPDVALGQHVMGAKAGTFNVVSGPTMSAAISCTITVYGKGGHGSMPNLAVDPVLLASNIVVRLQGIVARELKPGDFGVVTVGALQAGNKHNIIPDRATLLISGRAYTDEVRKTIQAAVERIVRAECQASGSPQEPDIEWSVGPITENDPAVAERVTSSLRAHFGDEALPTPEPSTGSEDFPHIPLAFGTPYAYWFLGGFENETEAPGNHSPFFAPVQDPTLKAGAEAVVVTALEFLG</sequence>
<keyword evidence="3" id="KW-1185">Reference proteome</keyword>
<dbReference type="NCBIfam" id="TIGR01891">
    <property type="entry name" value="amidohydrolases"/>
    <property type="match status" value="1"/>
</dbReference>
<protein>
    <submittedName>
        <fullName evidence="2">M20 family metallopeptidase</fullName>
    </submittedName>
</protein>
<dbReference type="InterPro" id="IPR011650">
    <property type="entry name" value="Peptidase_M20_dimer"/>
</dbReference>
<dbReference type="PANTHER" id="PTHR11014">
    <property type="entry name" value="PEPTIDASE M20 FAMILY MEMBER"/>
    <property type="match status" value="1"/>
</dbReference>
<proteinExistence type="predicted"/>
<dbReference type="SUPFAM" id="SSF53187">
    <property type="entry name" value="Zn-dependent exopeptidases"/>
    <property type="match status" value="1"/>
</dbReference>
<dbReference type="RefSeq" id="WP_344306155.1">
    <property type="nucleotide sequence ID" value="NZ_BAAANO010000002.1"/>
</dbReference>
<dbReference type="Gene3D" id="3.40.630.10">
    <property type="entry name" value="Zn peptidases"/>
    <property type="match status" value="1"/>
</dbReference>
<dbReference type="PIRSF" id="PIRSF005962">
    <property type="entry name" value="Pept_M20D_amidohydro"/>
    <property type="match status" value="1"/>
</dbReference>
<feature type="domain" description="Peptidase M20 dimerisation" evidence="1">
    <location>
        <begin position="195"/>
        <end position="292"/>
    </location>
</feature>
<dbReference type="InterPro" id="IPR036264">
    <property type="entry name" value="Bact_exopeptidase_dim_dom"/>
</dbReference>
<accession>A0ABP5EH97</accession>
<gene>
    <name evidence="2" type="ORF">GCM10009755_02160</name>
</gene>